<sequence>MKNVKDFAKEYILKLNRLLSEIDMKVIVDIVDLFERVSKNKNTIYIIGNGGSAATASHWVNDFSAGLKRRNILSIDMKSLADNTPVCTAIANDIGYENIFKLQLQDILTKDDVLFAISCSGTSPNIINAVKYAKDIGAKVVGATGFDGGDLLKLSDIKFHVQTPKGEYGLVEDIHMILDHIIYSYYMQKA</sequence>
<evidence type="ECO:0000259" key="1">
    <source>
        <dbReference type="PROSITE" id="PS51464"/>
    </source>
</evidence>
<dbReference type="PROSITE" id="PS51464">
    <property type="entry name" value="SIS"/>
    <property type="match status" value="1"/>
</dbReference>
<gene>
    <name evidence="2" type="ORF">HS37.22</name>
</gene>
<dbReference type="PANTHER" id="PTHR30390:SF8">
    <property type="entry name" value="SUGAR ISOMERASE (SIS)"/>
    <property type="match status" value="1"/>
</dbReference>
<dbReference type="SUPFAM" id="SSF53697">
    <property type="entry name" value="SIS domain"/>
    <property type="match status" value="1"/>
</dbReference>
<keyword evidence="2" id="KW-0413">Isomerase</keyword>
<reference evidence="2" key="1">
    <citation type="journal article" date="2015" name="PLoS ONE">
        <title>Updated Campylobacter jejuni Capsule PCR Multiplex Typing System and Its Application to Clinical Isolates from South and Southeast Asia.</title>
        <authorList>
            <person name="Poly F."/>
            <person name="Serichantalergs O."/>
            <person name="Kuroiwa J."/>
            <person name="Pootong P."/>
            <person name="Mason C."/>
            <person name="Guerry P."/>
            <person name="Parker C.T."/>
        </authorList>
    </citation>
    <scope>NUCLEOTIDE SEQUENCE</scope>
    <source>
        <strain evidence="2">RM3428</strain>
    </source>
</reference>
<organism evidence="2">
    <name type="scientific">Campylobacter jejuni subsp. jejuni</name>
    <dbReference type="NCBI Taxonomy" id="32022"/>
    <lineage>
        <taxon>Bacteria</taxon>
        <taxon>Pseudomonadati</taxon>
        <taxon>Campylobacterota</taxon>
        <taxon>Epsilonproteobacteria</taxon>
        <taxon>Campylobacterales</taxon>
        <taxon>Campylobacteraceae</taxon>
        <taxon>Campylobacter</taxon>
    </lineage>
</organism>
<dbReference type="Pfam" id="PF13580">
    <property type="entry name" value="SIS_2"/>
    <property type="match status" value="1"/>
</dbReference>
<dbReference type="Gene3D" id="3.40.50.10490">
    <property type="entry name" value="Glucose-6-phosphate isomerase like protein, domain 1"/>
    <property type="match status" value="1"/>
</dbReference>
<dbReference type="RefSeq" id="WP_002887767.1">
    <property type="nucleotide sequence ID" value="NZ_PHXJ01000001.1"/>
</dbReference>
<dbReference type="GO" id="GO:0097367">
    <property type="term" value="F:carbohydrate derivative binding"/>
    <property type="evidence" value="ECO:0007669"/>
    <property type="project" value="InterPro"/>
</dbReference>
<dbReference type="CDD" id="cd05006">
    <property type="entry name" value="SIS_GmhA"/>
    <property type="match status" value="1"/>
</dbReference>
<dbReference type="InterPro" id="IPR035461">
    <property type="entry name" value="GmhA/DiaA"/>
</dbReference>
<evidence type="ECO:0000313" key="2">
    <source>
        <dbReference type="EMBL" id="ALN43967.1"/>
    </source>
</evidence>
<protein>
    <submittedName>
        <fullName evidence="2">Phosphoheptose isomerase</fullName>
    </submittedName>
</protein>
<dbReference type="GO" id="GO:0016853">
    <property type="term" value="F:isomerase activity"/>
    <property type="evidence" value="ECO:0007669"/>
    <property type="project" value="UniProtKB-KW"/>
</dbReference>
<dbReference type="InterPro" id="IPR050099">
    <property type="entry name" value="SIS_GmhA/DiaA_subfam"/>
</dbReference>
<proteinExistence type="predicted"/>
<dbReference type="AlphaFoldDB" id="A0A0S2CGW8"/>
<dbReference type="EMBL" id="KT893431">
    <property type="protein sequence ID" value="ALN43967.1"/>
    <property type="molecule type" value="Genomic_DNA"/>
</dbReference>
<accession>A0A0S2CGW8</accession>
<dbReference type="GO" id="GO:1901135">
    <property type="term" value="P:carbohydrate derivative metabolic process"/>
    <property type="evidence" value="ECO:0007669"/>
    <property type="project" value="InterPro"/>
</dbReference>
<dbReference type="PANTHER" id="PTHR30390">
    <property type="entry name" value="SEDOHEPTULOSE 7-PHOSPHATE ISOMERASE / DNAA INITIATOR-ASSOCIATING FACTOR FOR REPLICATION INITIATION"/>
    <property type="match status" value="1"/>
</dbReference>
<name>A0A0S2CGW8_CAMJU</name>
<dbReference type="InterPro" id="IPR046348">
    <property type="entry name" value="SIS_dom_sf"/>
</dbReference>
<feature type="domain" description="SIS" evidence="1">
    <location>
        <begin position="30"/>
        <end position="190"/>
    </location>
</feature>
<dbReference type="InterPro" id="IPR001347">
    <property type="entry name" value="SIS_dom"/>
</dbReference>